<evidence type="ECO:0000256" key="2">
    <source>
        <dbReference type="SAM" id="Phobius"/>
    </source>
</evidence>
<dbReference type="Pfam" id="PF00498">
    <property type="entry name" value="FHA"/>
    <property type="match status" value="1"/>
</dbReference>
<gene>
    <name evidence="4" type="ORF">BJ878DRAFT_511234</name>
</gene>
<proteinExistence type="predicted"/>
<keyword evidence="2" id="KW-0812">Transmembrane</keyword>
<feature type="region of interest" description="Disordered" evidence="1">
    <location>
        <begin position="154"/>
        <end position="189"/>
    </location>
</feature>
<dbReference type="EMBL" id="MU253985">
    <property type="protein sequence ID" value="KAG9243351.1"/>
    <property type="molecule type" value="Genomic_DNA"/>
</dbReference>
<keyword evidence="2" id="KW-1133">Transmembrane helix</keyword>
<dbReference type="PROSITE" id="PS50006">
    <property type="entry name" value="FHA_DOMAIN"/>
    <property type="match status" value="1"/>
</dbReference>
<evidence type="ECO:0000313" key="5">
    <source>
        <dbReference type="Proteomes" id="UP000887226"/>
    </source>
</evidence>
<name>A0A9P7Z142_9HELO</name>
<organism evidence="4 5">
    <name type="scientific">Calycina marina</name>
    <dbReference type="NCBI Taxonomy" id="1763456"/>
    <lineage>
        <taxon>Eukaryota</taxon>
        <taxon>Fungi</taxon>
        <taxon>Dikarya</taxon>
        <taxon>Ascomycota</taxon>
        <taxon>Pezizomycotina</taxon>
        <taxon>Leotiomycetes</taxon>
        <taxon>Helotiales</taxon>
        <taxon>Pezizellaceae</taxon>
        <taxon>Calycina</taxon>
    </lineage>
</organism>
<keyword evidence="2" id="KW-0472">Membrane</keyword>
<dbReference type="PANTHER" id="PTHR15715">
    <property type="entry name" value="CENTROSOMAL PROTEIN OF 170 KDA"/>
    <property type="match status" value="1"/>
</dbReference>
<dbReference type="AlphaFoldDB" id="A0A9P7Z142"/>
<feature type="domain" description="FHA" evidence="3">
    <location>
        <begin position="47"/>
        <end position="108"/>
    </location>
</feature>
<protein>
    <recommendedName>
        <fullName evidence="3">FHA domain-containing protein</fullName>
    </recommendedName>
</protein>
<evidence type="ECO:0000256" key="1">
    <source>
        <dbReference type="SAM" id="MobiDB-lite"/>
    </source>
</evidence>
<dbReference type="OrthoDB" id="4096268at2759"/>
<dbReference type="Proteomes" id="UP000887226">
    <property type="component" value="Unassembled WGS sequence"/>
</dbReference>
<feature type="compositionally biased region" description="Acidic residues" evidence="1">
    <location>
        <begin position="162"/>
        <end position="179"/>
    </location>
</feature>
<accession>A0A9P7Z142</accession>
<sequence length="750" mass="81443">MLWRQPGTSNYTSKLTILIANLILEAFKGNIYPVVRHITLNNDTPSIRIGRASKSPGKNLSAAVDNAWFDSPVMSRDHAKIAFNPGAQVLTIMDIGSMHGTFLNDERLDKGVPSFLRHGDILELGAEVNRSDETFPACAFQVTFEMFPINAQPSRGYRVPESDIEDEEEEENDFSDIEDTDVKKFSSSDDDVSIESIPCKATQLTVEPIDFTHDDDDSDVLIKKSTRSSPLDSTRLSPVDDCPSSEPPLGHFRVPGVNYTIILDSDDGYSTGSDKESDIPPPRIEDEEEDEDSMREGSFLEEIQDTYDDGSDIIDPHEEPVRDVASANEGEEDGDEDTDSLFGADGSECYASDVSLSEVGMKGLRALFHDGLLDKQAISSSTHDFIQHSAPARMGPFSPNDITKSSLCKAPPMPTMSWSFCDYSPLPALREPSPSDAAMARSDAVMISPAAIKRSASDDSSIAEKPHCNDWFAPPCQSLGAEFGKHDFFEARYFNKTQMITKASSTASDNIPPPPVNLFPTLDHAVSEQEVRPVRKVANPRGSWARRFQASRESSAFSPAPDSNSVLESTSIPAAETTPYLYDHAQAPSFTSPEFSPEPDLTSAVRFNESKAQRNVVNQVAISLNSRSKLSISDIIDGTTEPRVIVQTKRKAGGISHDAESNPSSSREWTSAETDILAGLAAKLAAKDEEAVVPVELVDNVVCDEARPAKRMKRFSQGLGLAAIGGAAIGGAIVSYLTSAAPDYLAGVVL</sequence>
<dbReference type="GO" id="GO:0005737">
    <property type="term" value="C:cytoplasm"/>
    <property type="evidence" value="ECO:0007669"/>
    <property type="project" value="TreeGrafter"/>
</dbReference>
<dbReference type="Gene3D" id="2.60.200.20">
    <property type="match status" value="1"/>
</dbReference>
<dbReference type="SMART" id="SM00240">
    <property type="entry name" value="FHA"/>
    <property type="match status" value="1"/>
</dbReference>
<feature type="region of interest" description="Disordered" evidence="1">
    <location>
        <begin position="210"/>
        <end position="296"/>
    </location>
</feature>
<feature type="compositionally biased region" description="Acidic residues" evidence="1">
    <location>
        <begin position="329"/>
        <end position="339"/>
    </location>
</feature>
<evidence type="ECO:0000313" key="4">
    <source>
        <dbReference type="EMBL" id="KAG9243351.1"/>
    </source>
</evidence>
<dbReference type="PANTHER" id="PTHR15715:SF37">
    <property type="entry name" value="LD47843P"/>
    <property type="match status" value="1"/>
</dbReference>
<dbReference type="InterPro" id="IPR051176">
    <property type="entry name" value="Cent_Immune-Sig_Mod"/>
</dbReference>
<dbReference type="SUPFAM" id="SSF49879">
    <property type="entry name" value="SMAD/FHA domain"/>
    <property type="match status" value="1"/>
</dbReference>
<feature type="region of interest" description="Disordered" evidence="1">
    <location>
        <begin position="550"/>
        <end position="569"/>
    </location>
</feature>
<feature type="compositionally biased region" description="Polar residues" evidence="1">
    <location>
        <begin position="227"/>
        <end position="236"/>
    </location>
</feature>
<evidence type="ECO:0000259" key="3">
    <source>
        <dbReference type="PROSITE" id="PS50006"/>
    </source>
</evidence>
<dbReference type="InterPro" id="IPR008984">
    <property type="entry name" value="SMAD_FHA_dom_sf"/>
</dbReference>
<dbReference type="InterPro" id="IPR000253">
    <property type="entry name" value="FHA_dom"/>
</dbReference>
<feature type="region of interest" description="Disordered" evidence="1">
    <location>
        <begin position="308"/>
        <end position="346"/>
    </location>
</feature>
<feature type="transmembrane region" description="Helical" evidence="2">
    <location>
        <begin position="719"/>
        <end position="738"/>
    </location>
</feature>
<feature type="compositionally biased region" description="Polar residues" evidence="1">
    <location>
        <begin position="551"/>
        <end position="569"/>
    </location>
</feature>
<comment type="caution">
    <text evidence="4">The sequence shown here is derived from an EMBL/GenBank/DDBJ whole genome shotgun (WGS) entry which is preliminary data.</text>
</comment>
<reference evidence="4" key="1">
    <citation type="journal article" date="2021" name="IMA Fungus">
        <title>Genomic characterization of three marine fungi, including Emericellopsis atlantica sp. nov. with signatures of a generalist lifestyle and marine biomass degradation.</title>
        <authorList>
            <person name="Hagestad O.C."/>
            <person name="Hou L."/>
            <person name="Andersen J.H."/>
            <person name="Hansen E.H."/>
            <person name="Altermark B."/>
            <person name="Li C."/>
            <person name="Kuhnert E."/>
            <person name="Cox R.J."/>
            <person name="Crous P.W."/>
            <person name="Spatafora J.W."/>
            <person name="Lail K."/>
            <person name="Amirebrahimi M."/>
            <person name="Lipzen A."/>
            <person name="Pangilinan J."/>
            <person name="Andreopoulos W."/>
            <person name="Hayes R.D."/>
            <person name="Ng V."/>
            <person name="Grigoriev I.V."/>
            <person name="Jackson S.A."/>
            <person name="Sutton T.D.S."/>
            <person name="Dobson A.D.W."/>
            <person name="Rama T."/>
        </authorList>
    </citation>
    <scope>NUCLEOTIDE SEQUENCE</scope>
    <source>
        <strain evidence="4">TRa3180A</strain>
    </source>
</reference>
<keyword evidence="5" id="KW-1185">Reference proteome</keyword>